<gene>
    <name evidence="2" type="ORF">A3B93_00520</name>
</gene>
<evidence type="ECO:0000313" key="2">
    <source>
        <dbReference type="EMBL" id="OGI81752.1"/>
    </source>
</evidence>
<evidence type="ECO:0000313" key="3">
    <source>
        <dbReference type="Proteomes" id="UP000179880"/>
    </source>
</evidence>
<keyword evidence="1" id="KW-0812">Transmembrane</keyword>
<evidence type="ECO:0000256" key="1">
    <source>
        <dbReference type="SAM" id="Phobius"/>
    </source>
</evidence>
<dbReference type="AlphaFoldDB" id="A0A1F6WIP9"/>
<dbReference type="Pfam" id="PF18895">
    <property type="entry name" value="T4SS_pilin"/>
    <property type="match status" value="1"/>
</dbReference>
<accession>A0A1F6WIP9</accession>
<keyword evidence="1" id="KW-1133">Transmembrane helix</keyword>
<dbReference type="InterPro" id="IPR043993">
    <property type="entry name" value="T4SS_pilin"/>
</dbReference>
<feature type="transmembrane region" description="Helical" evidence="1">
    <location>
        <begin position="230"/>
        <end position="248"/>
    </location>
</feature>
<organism evidence="2 3">
    <name type="scientific">Candidatus Nomurabacteria bacterium RIFCSPHIGHO2_02_FULL_42_24</name>
    <dbReference type="NCBI Taxonomy" id="1801757"/>
    <lineage>
        <taxon>Bacteria</taxon>
        <taxon>Candidatus Nomuraibacteriota</taxon>
    </lineage>
</organism>
<comment type="caution">
    <text evidence="2">The sequence shown here is derived from an EMBL/GenBank/DDBJ whole genome shotgun (WGS) entry which is preliminary data.</text>
</comment>
<keyword evidence="1" id="KW-0472">Membrane</keyword>
<proteinExistence type="predicted"/>
<reference evidence="2 3" key="1">
    <citation type="journal article" date="2016" name="Nat. Commun.">
        <title>Thousands of microbial genomes shed light on interconnected biogeochemical processes in an aquifer system.</title>
        <authorList>
            <person name="Anantharaman K."/>
            <person name="Brown C.T."/>
            <person name="Hug L.A."/>
            <person name="Sharon I."/>
            <person name="Castelle C.J."/>
            <person name="Probst A.J."/>
            <person name="Thomas B.C."/>
            <person name="Singh A."/>
            <person name="Wilkins M.J."/>
            <person name="Karaoz U."/>
            <person name="Brodie E.L."/>
            <person name="Williams K.H."/>
            <person name="Hubbard S.S."/>
            <person name="Banfield J.F."/>
        </authorList>
    </citation>
    <scope>NUCLEOTIDE SEQUENCE [LARGE SCALE GENOMIC DNA]</scope>
</reference>
<protein>
    <submittedName>
        <fullName evidence="2">Uncharacterized protein</fullName>
    </submittedName>
</protein>
<sequence>MKYYGKKIILGGILLVVLIFIGGVLVVPRNARAEENKCVIKEARFRPSGDKGSGWYTDSYRPQVRVDIWSENCIGKKIQISIRDSDDHNTLDDVFTRDSIDNMNGRPIEVPGDYFSIKLVAGEDECEMSDNPDCNYYFKIDKTSDGATEEFLSQNKEGGMLRYQCDGSILFGACDEIWGFLGIKKFTDWTTLTDDLLGTPLSGYVLLEPLGEFTSLDAEKEGLGGYLNKIFAVVIGLAGLLAVLMLVINGIQYMMTDSVFQKGEAKSGIGNALLGLFLALGAFVILNTINPDLVNLDLNPDKISIDINDMPMIVGAPGTALGDYIVGEPWTPSGITPSETDARKKLSDAGITVTSSTGATCTTVGQPGCTSAGGLPYSTIDKIIALKTKCNCPITVTGATEYWLHKTHGLGKAVVDFSVTPGLTKYIMGTETETFPADCEDYAVNKDGLNFIAKAEATPACVKWSPAPHWHIVFN</sequence>
<dbReference type="Proteomes" id="UP000179880">
    <property type="component" value="Unassembled WGS sequence"/>
</dbReference>
<name>A0A1F6WIP9_9BACT</name>
<feature type="transmembrane region" description="Helical" evidence="1">
    <location>
        <begin position="269"/>
        <end position="289"/>
    </location>
</feature>
<dbReference type="EMBL" id="MFUH01000019">
    <property type="protein sequence ID" value="OGI81752.1"/>
    <property type="molecule type" value="Genomic_DNA"/>
</dbReference>